<evidence type="ECO:0000256" key="1">
    <source>
        <dbReference type="ARBA" id="ARBA00005417"/>
    </source>
</evidence>
<evidence type="ECO:0000313" key="7">
    <source>
        <dbReference type="EMBL" id="MBM6927732.1"/>
    </source>
</evidence>
<feature type="domain" description="ABC transporter" evidence="6">
    <location>
        <begin position="4"/>
        <end position="225"/>
    </location>
</feature>
<organism evidence="7 8">
    <name type="scientific">Parasutterella secunda</name>
    <dbReference type="NCBI Taxonomy" id="626947"/>
    <lineage>
        <taxon>Bacteria</taxon>
        <taxon>Pseudomonadati</taxon>
        <taxon>Pseudomonadota</taxon>
        <taxon>Betaproteobacteria</taxon>
        <taxon>Burkholderiales</taxon>
        <taxon>Sutterellaceae</taxon>
        <taxon>Parasutterella</taxon>
    </lineage>
</organism>
<dbReference type="SUPFAM" id="SSF52540">
    <property type="entry name" value="P-loop containing nucleoside triphosphate hydrolases"/>
    <property type="match status" value="1"/>
</dbReference>
<gene>
    <name evidence="7" type="ORF">H5985_00355</name>
</gene>
<comment type="caution">
    <text evidence="7">The sequence shown here is derived from an EMBL/GenBank/DDBJ whole genome shotgun (WGS) entry which is preliminary data.</text>
</comment>
<dbReference type="RefSeq" id="WP_205049329.1">
    <property type="nucleotide sequence ID" value="NZ_JACJKX010000001.1"/>
</dbReference>
<reference evidence="7 8" key="1">
    <citation type="journal article" date="2021" name="Sci. Rep.">
        <title>The distribution of antibiotic resistance genes in chicken gut microbiota commensals.</title>
        <authorList>
            <person name="Juricova H."/>
            <person name="Matiasovicova J."/>
            <person name="Kubasova T."/>
            <person name="Cejkova D."/>
            <person name="Rychlik I."/>
        </authorList>
    </citation>
    <scope>NUCLEOTIDE SEQUENCE [LARGE SCALE GENOMIC DNA]</scope>
    <source>
        <strain evidence="7 8">An562</strain>
    </source>
</reference>
<proteinExistence type="inferred from homology"/>
<dbReference type="EMBL" id="JACJKX010000001">
    <property type="protein sequence ID" value="MBM6927732.1"/>
    <property type="molecule type" value="Genomic_DNA"/>
</dbReference>
<protein>
    <submittedName>
        <fullName evidence="7">ABC transporter ATP-binding protein</fullName>
    </submittedName>
</protein>
<name>A0ABS2GS90_9BURK</name>
<sequence>MSAVSLRNVSFRYPGHDNWILNNFSLEIKEQKVLAIIGKSGCGKSTLIRLIAGLLQPNEGIITTQSSHQLGMVFQDPRLLPWKTVFENVALPIRNESIEYQKRIVREVLELVGLSHTESYYPSELSGGMAQRAALARALVQSPDILLMDEPFGALDAITRAQIQMDFEKIQQTKKMTVVLITHEVNEAVRLADQVLVLGNTKILDALSVDLPHPRAVTDLHVIQYAANVLNLLTNS</sequence>
<keyword evidence="3" id="KW-1003">Cell membrane</keyword>
<keyword evidence="2" id="KW-0813">Transport</keyword>
<evidence type="ECO:0000313" key="8">
    <source>
        <dbReference type="Proteomes" id="UP000777002"/>
    </source>
</evidence>
<dbReference type="PANTHER" id="PTHR42788:SF13">
    <property type="entry name" value="ALIPHATIC SULFONATES IMPORT ATP-BINDING PROTEIN SSUB"/>
    <property type="match status" value="1"/>
</dbReference>
<dbReference type="Proteomes" id="UP000777002">
    <property type="component" value="Unassembled WGS sequence"/>
</dbReference>
<dbReference type="Gene3D" id="3.40.50.300">
    <property type="entry name" value="P-loop containing nucleotide triphosphate hydrolases"/>
    <property type="match status" value="1"/>
</dbReference>
<keyword evidence="8" id="KW-1185">Reference proteome</keyword>
<dbReference type="PROSITE" id="PS00211">
    <property type="entry name" value="ABC_TRANSPORTER_1"/>
    <property type="match status" value="1"/>
</dbReference>
<dbReference type="PANTHER" id="PTHR42788">
    <property type="entry name" value="TAURINE IMPORT ATP-BINDING PROTEIN-RELATED"/>
    <property type="match status" value="1"/>
</dbReference>
<evidence type="ECO:0000256" key="4">
    <source>
        <dbReference type="ARBA" id="ARBA00022741"/>
    </source>
</evidence>
<dbReference type="GO" id="GO:0005524">
    <property type="term" value="F:ATP binding"/>
    <property type="evidence" value="ECO:0007669"/>
    <property type="project" value="UniProtKB-KW"/>
</dbReference>
<dbReference type="InterPro" id="IPR003593">
    <property type="entry name" value="AAA+_ATPase"/>
</dbReference>
<accession>A0ABS2GS90</accession>
<evidence type="ECO:0000256" key="3">
    <source>
        <dbReference type="ARBA" id="ARBA00022475"/>
    </source>
</evidence>
<dbReference type="InterPro" id="IPR003439">
    <property type="entry name" value="ABC_transporter-like_ATP-bd"/>
</dbReference>
<keyword evidence="4" id="KW-0547">Nucleotide-binding</keyword>
<keyword evidence="3" id="KW-0472">Membrane</keyword>
<dbReference type="Pfam" id="PF00005">
    <property type="entry name" value="ABC_tran"/>
    <property type="match status" value="1"/>
</dbReference>
<keyword evidence="5 7" id="KW-0067">ATP-binding</keyword>
<dbReference type="SMART" id="SM00382">
    <property type="entry name" value="AAA"/>
    <property type="match status" value="1"/>
</dbReference>
<dbReference type="InterPro" id="IPR050166">
    <property type="entry name" value="ABC_transporter_ATP-bind"/>
</dbReference>
<dbReference type="InterPro" id="IPR017871">
    <property type="entry name" value="ABC_transporter-like_CS"/>
</dbReference>
<evidence type="ECO:0000259" key="6">
    <source>
        <dbReference type="PROSITE" id="PS50893"/>
    </source>
</evidence>
<evidence type="ECO:0000256" key="2">
    <source>
        <dbReference type="ARBA" id="ARBA00022448"/>
    </source>
</evidence>
<dbReference type="PROSITE" id="PS50893">
    <property type="entry name" value="ABC_TRANSPORTER_2"/>
    <property type="match status" value="1"/>
</dbReference>
<comment type="similarity">
    <text evidence="1">Belongs to the ABC transporter superfamily.</text>
</comment>
<dbReference type="InterPro" id="IPR027417">
    <property type="entry name" value="P-loop_NTPase"/>
</dbReference>
<evidence type="ECO:0000256" key="5">
    <source>
        <dbReference type="ARBA" id="ARBA00022840"/>
    </source>
</evidence>